<feature type="domain" description="EH" evidence="3">
    <location>
        <begin position="292"/>
        <end position="381"/>
    </location>
</feature>
<name>A0A427XRM8_9TREE</name>
<dbReference type="Pfam" id="PF12763">
    <property type="entry name" value="EH"/>
    <property type="match status" value="3"/>
</dbReference>
<dbReference type="SMART" id="SM00165">
    <property type="entry name" value="UBA"/>
    <property type="match status" value="1"/>
</dbReference>
<dbReference type="PROSITE" id="PS50222">
    <property type="entry name" value="EF_HAND_2"/>
    <property type="match status" value="2"/>
</dbReference>
<feature type="compositionally biased region" description="Polar residues" evidence="1">
    <location>
        <begin position="496"/>
        <end position="508"/>
    </location>
</feature>
<dbReference type="Proteomes" id="UP000279259">
    <property type="component" value="Unassembled WGS sequence"/>
</dbReference>
<feature type="domain" description="EH" evidence="3">
    <location>
        <begin position="1"/>
        <end position="105"/>
    </location>
</feature>
<sequence>MAASLSPKSGRVLPGHDALPFLVTSGLPQQTLGEIWAVADPDNNGFLTRDGWYKAARLIGWLQKGGQTTVDETLVSKPGPYPSFQGHPPPPPQLPLSAQSTGQRPAQLSTQLTGSGLAPISAADRTKFTRIFVGCGPQNGLVSGDKARDVFLKSQLNYDKLGQIWNLADTQQRGSLDLPDFIIGMFLIQSCMANPSLVLPATLPPGVYEQASGGRPPPTSPVVRQNTGTQSPVRPQYTGQGVQPQRTGQSVSAQPTGTPPRPAPSAPSAFGNSAFSPSRQMSGAQWDVTPEAKATSDRLFAQLDPQGKGVIEGDVAVPFMLQSQLDEASLANIWDLADIRHEGRLGRDEFAVAMHLINAKLAGKDVPASLPASLIPPSLRGELGGTQEVLAPGVSSTTKDLFDLFDDTPAPAPAPAASPPPAAAPFSTAFLPQPPSRKPTAPSARMSPAPTGAPAPTGFGTAPFAPATRPPPSDLLGDDSAEAPRAVPDNSAEIGNKQNHLANTTRSLTDLEKTRSDLESSASNSAKQLEELEEKLSSARVRHEAETKAVAELRVRVGEQKAKLQQLNADVISAESDLTAMKLEKDELEQAVLRDKEEVRGLQRKMKEVEDEKTGLKLVLEKLRKESRQQKGLVTIAKKQVSTAESGRDAVQQEIREVEKAAEEPEPVHAESAFPAPQVFSPSSLGTAAAVPLPATPKALSPAPTGASQRSNNPFDRLGRGSKPPASEATRDISSPQEPTSPSLGTTAVLGAGAAVGAAAGVVAAGASTLFSAAKEAVTGEHEEHESTEKDPFGAEGAADTATSVARTDPFGVPSKHPSSEAQAKEETDPFGAPSTSAPAQSSFESQFDHGFGDSFGAAPTHQPTSSHTDFDAAFADFDEEPEKAPAEKSSEQASAEAPAENAPAPVEHFNEEPLGLASEGIPAGIPKSPLPDLKPDVERSMSTQAVAPSSVPDSPVVEDTIPSAQPETAGVASHEHAAAAEEASSDEDEGPEDLEGPQKAYHGSSVEKTAAEPIEPAPTSASPPVLSSPVTSETAETGTQKVRRSAPPPPSAKTSGAVPPSVADFDPFGAPISSAPSAPAAPVFDEATHLPPGAAAATFAPNKSSFEDDDFDFSDLPPAQVEHASAGAQPPAVHTATSSAFDDEFANFDDEFDKPSTGQGSDGSNGMSKSYEMVSPNQPSAPFAPEASTTAKHYDEWGFGNGKKAVEPQQATGGFTFDDAFGGDFEPAHAPQEQYAPPPGPPPGVASGAGSLNPPALPERRESGAQADDLEDVKKLCAMGFPRSLVVEALDANGYDFQKALNVLLVQ</sequence>
<feature type="compositionally biased region" description="Polar residues" evidence="1">
    <location>
        <begin position="222"/>
        <end position="252"/>
    </location>
</feature>
<evidence type="ECO:0000259" key="2">
    <source>
        <dbReference type="PROSITE" id="PS50030"/>
    </source>
</evidence>
<evidence type="ECO:0000259" key="3">
    <source>
        <dbReference type="PROSITE" id="PS50031"/>
    </source>
</evidence>
<reference evidence="5 6" key="1">
    <citation type="submission" date="2018-11" db="EMBL/GenBank/DDBJ databases">
        <title>Genome sequence of Saitozyma podzolica DSM 27192.</title>
        <authorList>
            <person name="Aliyu H."/>
            <person name="Gorte O."/>
            <person name="Ochsenreither K."/>
        </authorList>
    </citation>
    <scope>NUCLEOTIDE SEQUENCE [LARGE SCALE GENOMIC DNA]</scope>
    <source>
        <strain evidence="5 6">DSM 27192</strain>
    </source>
</reference>
<dbReference type="Gene3D" id="1.10.8.10">
    <property type="entry name" value="DNA helicase RuvA subunit, C-terminal domain"/>
    <property type="match status" value="1"/>
</dbReference>
<dbReference type="PANTHER" id="PTHR11216:SF170">
    <property type="entry name" value="DYNAMIN ASSOCIATED PROTEIN 160, ISOFORM D"/>
    <property type="match status" value="1"/>
</dbReference>
<feature type="region of interest" description="Disordered" evidence="1">
    <location>
        <begin position="404"/>
        <end position="531"/>
    </location>
</feature>
<dbReference type="InterPro" id="IPR000261">
    <property type="entry name" value="EH_dom"/>
</dbReference>
<comment type="caution">
    <text evidence="5">The sequence shown here is derived from an EMBL/GenBank/DDBJ whole genome shotgun (WGS) entry which is preliminary data.</text>
</comment>
<feature type="compositionally biased region" description="Basic and acidic residues" evidence="1">
    <location>
        <begin position="654"/>
        <end position="669"/>
    </location>
</feature>
<dbReference type="GO" id="GO:0005886">
    <property type="term" value="C:plasma membrane"/>
    <property type="evidence" value="ECO:0007669"/>
    <property type="project" value="TreeGrafter"/>
</dbReference>
<feature type="domain" description="EF-hand" evidence="4">
    <location>
        <begin position="325"/>
        <end position="360"/>
    </location>
</feature>
<dbReference type="SMART" id="SM00027">
    <property type="entry name" value="EH"/>
    <property type="match status" value="3"/>
</dbReference>
<evidence type="ECO:0000313" key="5">
    <source>
        <dbReference type="EMBL" id="RSH81477.1"/>
    </source>
</evidence>
<feature type="compositionally biased region" description="Basic and acidic residues" evidence="1">
    <location>
        <begin position="778"/>
        <end position="793"/>
    </location>
</feature>
<dbReference type="GO" id="GO:0005737">
    <property type="term" value="C:cytoplasm"/>
    <property type="evidence" value="ECO:0007669"/>
    <property type="project" value="TreeGrafter"/>
</dbReference>
<proteinExistence type="predicted"/>
<dbReference type="InterPro" id="IPR011992">
    <property type="entry name" value="EF-hand-dom_pair"/>
</dbReference>
<dbReference type="InterPro" id="IPR009060">
    <property type="entry name" value="UBA-like_sf"/>
</dbReference>
<feature type="compositionally biased region" description="Pro residues" evidence="1">
    <location>
        <begin position="410"/>
        <end position="423"/>
    </location>
</feature>
<feature type="compositionally biased region" description="Low complexity" evidence="1">
    <location>
        <begin position="1212"/>
        <end position="1226"/>
    </location>
</feature>
<feature type="region of interest" description="Disordered" evidence="1">
    <location>
        <begin position="631"/>
        <end position="747"/>
    </location>
</feature>
<dbReference type="GO" id="GO:0016197">
    <property type="term" value="P:endosomal transport"/>
    <property type="evidence" value="ECO:0007669"/>
    <property type="project" value="TreeGrafter"/>
</dbReference>
<feature type="region of interest" description="Disordered" evidence="1">
    <location>
        <begin position="76"/>
        <end position="104"/>
    </location>
</feature>
<feature type="domain" description="UBA" evidence="2">
    <location>
        <begin position="1267"/>
        <end position="1308"/>
    </location>
</feature>
<dbReference type="GO" id="GO:0006897">
    <property type="term" value="P:endocytosis"/>
    <property type="evidence" value="ECO:0007669"/>
    <property type="project" value="TreeGrafter"/>
</dbReference>
<feature type="compositionally biased region" description="Low complexity" evidence="1">
    <location>
        <begin position="448"/>
        <end position="467"/>
    </location>
</feature>
<dbReference type="GO" id="GO:0005509">
    <property type="term" value="F:calcium ion binding"/>
    <property type="evidence" value="ECO:0007669"/>
    <property type="project" value="InterPro"/>
</dbReference>
<keyword evidence="6" id="KW-1185">Reference proteome</keyword>
<dbReference type="SUPFAM" id="SSF46934">
    <property type="entry name" value="UBA-like"/>
    <property type="match status" value="1"/>
</dbReference>
<feature type="compositionally biased region" description="Low complexity" evidence="1">
    <location>
        <begin position="892"/>
        <end position="906"/>
    </location>
</feature>
<feature type="domain" description="EF-hand" evidence="4">
    <location>
        <begin position="27"/>
        <end position="62"/>
    </location>
</feature>
<dbReference type="PROSITE" id="PS50031">
    <property type="entry name" value="EH"/>
    <property type="match status" value="3"/>
</dbReference>
<feature type="compositionally biased region" description="Acidic residues" evidence="1">
    <location>
        <begin position="1142"/>
        <end position="1153"/>
    </location>
</feature>
<feature type="compositionally biased region" description="Polar residues" evidence="1">
    <location>
        <begin position="270"/>
        <end position="283"/>
    </location>
</feature>
<dbReference type="SUPFAM" id="SSF47473">
    <property type="entry name" value="EF-hand"/>
    <property type="match status" value="3"/>
</dbReference>
<feature type="compositionally biased region" description="Low complexity" evidence="1">
    <location>
        <begin position="1071"/>
        <end position="1083"/>
    </location>
</feature>
<protein>
    <submittedName>
        <fullName evidence="5">Uncharacterized protein</fullName>
    </submittedName>
</protein>
<dbReference type="Pfam" id="PF00627">
    <property type="entry name" value="UBA"/>
    <property type="match status" value="1"/>
</dbReference>
<dbReference type="InterPro" id="IPR002048">
    <property type="entry name" value="EF_hand_dom"/>
</dbReference>
<feature type="compositionally biased region" description="Acidic residues" evidence="1">
    <location>
        <begin position="984"/>
        <end position="996"/>
    </location>
</feature>
<feature type="compositionally biased region" description="Low complexity" evidence="1">
    <location>
        <begin position="949"/>
        <end position="958"/>
    </location>
</feature>
<organism evidence="5 6">
    <name type="scientific">Saitozyma podzolica</name>
    <dbReference type="NCBI Taxonomy" id="1890683"/>
    <lineage>
        <taxon>Eukaryota</taxon>
        <taxon>Fungi</taxon>
        <taxon>Dikarya</taxon>
        <taxon>Basidiomycota</taxon>
        <taxon>Agaricomycotina</taxon>
        <taxon>Tremellomycetes</taxon>
        <taxon>Tremellales</taxon>
        <taxon>Trimorphomycetaceae</taxon>
        <taxon>Saitozyma</taxon>
    </lineage>
</organism>
<feature type="region of interest" description="Disordered" evidence="1">
    <location>
        <begin position="209"/>
        <end position="290"/>
    </location>
</feature>
<evidence type="ECO:0000313" key="6">
    <source>
        <dbReference type="Proteomes" id="UP000279259"/>
    </source>
</evidence>
<feature type="compositionally biased region" description="Polar residues" evidence="1">
    <location>
        <begin position="834"/>
        <end position="846"/>
    </location>
</feature>
<dbReference type="Gene3D" id="1.10.238.10">
    <property type="entry name" value="EF-hand"/>
    <property type="match status" value="3"/>
</dbReference>
<dbReference type="EMBL" id="RSCD01000030">
    <property type="protein sequence ID" value="RSH81477.1"/>
    <property type="molecule type" value="Genomic_DNA"/>
</dbReference>
<feature type="compositionally biased region" description="Polar residues" evidence="1">
    <location>
        <begin position="732"/>
        <end position="743"/>
    </location>
</feature>
<dbReference type="PROSITE" id="PS50030">
    <property type="entry name" value="UBA"/>
    <property type="match status" value="1"/>
</dbReference>
<dbReference type="InterPro" id="IPR015940">
    <property type="entry name" value="UBA"/>
</dbReference>
<feature type="domain" description="EH" evidence="3">
    <location>
        <begin position="124"/>
        <end position="214"/>
    </location>
</feature>
<evidence type="ECO:0000256" key="1">
    <source>
        <dbReference type="SAM" id="MobiDB-lite"/>
    </source>
</evidence>
<feature type="compositionally biased region" description="Polar residues" evidence="1">
    <location>
        <begin position="1029"/>
        <end position="1041"/>
    </location>
</feature>
<dbReference type="STRING" id="1890683.A0A427XRM8"/>
<evidence type="ECO:0000259" key="4">
    <source>
        <dbReference type="PROSITE" id="PS50222"/>
    </source>
</evidence>
<dbReference type="OrthoDB" id="524326at2759"/>
<gene>
    <name evidence="5" type="ORF">EHS25_006834</name>
</gene>
<feature type="compositionally biased region" description="Polar residues" evidence="1">
    <location>
        <begin position="1157"/>
        <end position="1169"/>
    </location>
</feature>
<dbReference type="CDD" id="cd00052">
    <property type="entry name" value="EH"/>
    <property type="match status" value="2"/>
</dbReference>
<feature type="region of interest" description="Disordered" evidence="1">
    <location>
        <begin position="775"/>
        <end position="1269"/>
    </location>
</feature>
<dbReference type="PANTHER" id="PTHR11216">
    <property type="entry name" value="EH DOMAIN"/>
    <property type="match status" value="1"/>
</dbReference>
<feature type="compositionally biased region" description="Basic and acidic residues" evidence="1">
    <location>
        <begin position="509"/>
        <end position="518"/>
    </location>
</feature>
<accession>A0A427XRM8</accession>